<name>A0A7S2G6N8_9STRA</name>
<sequence length="334" mass="37425">MSNDVKTEVVDSAFYDLLKVEPSASASKLKKAYYREAKATHPDKNPGDPEAHERFQKLSQSYQILLDPHSRQMYDEHGPTFFDPNKTKTMDASAFFTMLFGAREFEPIIGNLHVAQIASLFNDDVTITSKDFKRLQREREVDIARNLVKTLNGYINGDEKQWTDEMLTRANTLANEPYGETLIHHVGLTYRDMASRYSGCIFDGATCTGYVHNCELKYDLTSKGFAALDAMTKQKNIKNEEPSEDEKHAMVESIVAAVLTTVAQSTVIDVEETVGAACDRVLSDTTVKKEILLKRMEALDRLGTLYMSVTAMEQDDSSWQTKIARAAAAVDGFS</sequence>
<protein>
    <recommendedName>
        <fullName evidence="1">J domain-containing protein</fullName>
    </recommendedName>
</protein>
<dbReference type="SUPFAM" id="SSF46565">
    <property type="entry name" value="Chaperone J-domain"/>
    <property type="match status" value="1"/>
</dbReference>
<dbReference type="SMART" id="SM00271">
    <property type="entry name" value="DnaJ"/>
    <property type="match status" value="1"/>
</dbReference>
<dbReference type="EMBL" id="HBGS01033586">
    <property type="protein sequence ID" value="CAD9436028.1"/>
    <property type="molecule type" value="Transcribed_RNA"/>
</dbReference>
<dbReference type="InterPro" id="IPR026894">
    <property type="entry name" value="DnaJ_X"/>
</dbReference>
<dbReference type="PROSITE" id="PS00636">
    <property type="entry name" value="DNAJ_1"/>
    <property type="match status" value="1"/>
</dbReference>
<gene>
    <name evidence="2" type="ORF">DSPE1174_LOCUS17274</name>
</gene>
<dbReference type="InterPro" id="IPR036869">
    <property type="entry name" value="J_dom_sf"/>
</dbReference>
<dbReference type="PRINTS" id="PR00625">
    <property type="entry name" value="JDOMAIN"/>
</dbReference>
<dbReference type="Pfam" id="PF00226">
    <property type="entry name" value="DnaJ"/>
    <property type="match status" value="1"/>
</dbReference>
<feature type="domain" description="J" evidence="1">
    <location>
        <begin position="13"/>
        <end position="78"/>
    </location>
</feature>
<accession>A0A7S2G6N8</accession>
<dbReference type="InterPro" id="IPR001623">
    <property type="entry name" value="DnaJ_domain"/>
</dbReference>
<dbReference type="PANTHER" id="PTHR44094:SF8">
    <property type="entry name" value="DNAJ HEAT SHOCK N-TERMINAL DOMAIN-CONTAINING PROTEIN-RELATED"/>
    <property type="match status" value="1"/>
</dbReference>
<proteinExistence type="predicted"/>
<evidence type="ECO:0000259" key="1">
    <source>
        <dbReference type="PROSITE" id="PS50076"/>
    </source>
</evidence>
<dbReference type="PANTHER" id="PTHR44094">
    <property type="entry name" value="DNAJ HEAT SHOCK N-TERMINAL DOMAIN-CONTAINING PROTEIN"/>
    <property type="match status" value="1"/>
</dbReference>
<dbReference type="InterPro" id="IPR018253">
    <property type="entry name" value="DnaJ_domain_CS"/>
</dbReference>
<dbReference type="Gene3D" id="1.10.287.110">
    <property type="entry name" value="DnaJ domain"/>
    <property type="match status" value="1"/>
</dbReference>
<dbReference type="AlphaFoldDB" id="A0A7S2G6N8"/>
<organism evidence="2">
    <name type="scientific">Octactis speculum</name>
    <dbReference type="NCBI Taxonomy" id="3111310"/>
    <lineage>
        <taxon>Eukaryota</taxon>
        <taxon>Sar</taxon>
        <taxon>Stramenopiles</taxon>
        <taxon>Ochrophyta</taxon>
        <taxon>Dictyochophyceae</taxon>
        <taxon>Dictyochales</taxon>
        <taxon>Dictyochaceae</taxon>
        <taxon>Octactis</taxon>
    </lineage>
</organism>
<reference evidence="2" key="1">
    <citation type="submission" date="2021-01" db="EMBL/GenBank/DDBJ databases">
        <authorList>
            <person name="Corre E."/>
            <person name="Pelletier E."/>
            <person name="Niang G."/>
            <person name="Scheremetjew M."/>
            <person name="Finn R."/>
            <person name="Kale V."/>
            <person name="Holt S."/>
            <person name="Cochrane G."/>
            <person name="Meng A."/>
            <person name="Brown T."/>
            <person name="Cohen L."/>
        </authorList>
    </citation>
    <scope>NUCLEOTIDE SEQUENCE</scope>
    <source>
        <strain evidence="2">CCMP1381</strain>
    </source>
</reference>
<dbReference type="Pfam" id="PF14308">
    <property type="entry name" value="DnaJ-X"/>
    <property type="match status" value="1"/>
</dbReference>
<dbReference type="PROSITE" id="PS50076">
    <property type="entry name" value="DNAJ_2"/>
    <property type="match status" value="1"/>
</dbReference>
<evidence type="ECO:0000313" key="2">
    <source>
        <dbReference type="EMBL" id="CAD9436028.1"/>
    </source>
</evidence>
<dbReference type="CDD" id="cd06257">
    <property type="entry name" value="DnaJ"/>
    <property type="match status" value="1"/>
</dbReference>
<dbReference type="InterPro" id="IPR052423">
    <property type="entry name" value="EMIR"/>
</dbReference>